<dbReference type="SUPFAM" id="SSF63411">
    <property type="entry name" value="LuxS/MPP-like metallohydrolase"/>
    <property type="match status" value="1"/>
</dbReference>
<evidence type="ECO:0000256" key="2">
    <source>
        <dbReference type="SAM" id="Phobius"/>
    </source>
</evidence>
<sequence>MKFRTYSKKVTAMIYSKARPLLVVGVAGALGGLAAFGYARVPQDHVSASAHGGGGHATPAALATSPSVRGPRSLSGRSPVAAQSTGKVARAAVDARTTVSGTLPNGFRYHIIGLPDTFEMTSARLMLRVGMVDEKEGQQQIGHLIEHLVLTYYTDGKGKRKLLGDLRESWMPRAYAVSAGGVNWTDTRYHLEAPNGEVDALFERVREIAQGSRFTADEVKIQRRPVELEFSASPYLDGFQHRSWRMLNAMAGMADHSVNRWKKASEKFPFDQVRAFADEYYVPEREMLYVATSLDPLLIKAMIEKKFGNMKRGRTNVAALSGACIIRPDPQISRDRRPVRLFVAPEGKDVRMVVGVGDSGNIKLKSGVEIAPESAWSMVMGALEKMGYGRQLAMFRQGVVWRMGAPLQIYRVAQAGRIASLVGSDLAELKGLLLEIEKNSSVVASNIPRREKRNERPNSAENYIDQAIARDCDNPFQRDIRDLDNDEKAEYLKAFATAALDGKLQYIVSSDAGQGEEAVRRILPADTLRELPSSSDAARVSDAGLPDRELKYEIQLARGPVSAAQRMVADALLSLPDSVPAAAMGKEEYTQEKSRKGVVESITESAAGMRWTLSGRASAEPLMQEIYEDRKALFAGNYSADDVAAVADNQSLEWLGGLAVAIVEKRKIPAVFQPVSKESLLELTSLAQPASLVESDLSPGTHYIGTSKSRFAQIMMFLRLPEDGTWKNLTTRDAIRIVRDKAGFAYTVVAGDVKVLGGVKYQLIQFVTLREDAQSAIEWVEGNVKNMNKDVRLYSFVG</sequence>
<comment type="caution">
    <text evidence="3">The sequence shown here is derived from an EMBL/GenBank/DDBJ whole genome shotgun (WGS) entry which is preliminary data.</text>
</comment>
<keyword evidence="5" id="KW-1185">Reference proteome</keyword>
<dbReference type="InterPro" id="IPR011249">
    <property type="entry name" value="Metalloenz_LuxS/M16"/>
</dbReference>
<dbReference type="RefSeq" id="WP_222990447.1">
    <property type="nucleotide sequence ID" value="NZ_JAINVV010000006.1"/>
</dbReference>
<dbReference type="EMBL" id="JAINVV010000018">
    <property type="protein sequence ID" value="MBY8826466.1"/>
    <property type="molecule type" value="Genomic_DNA"/>
</dbReference>
<proteinExistence type="predicted"/>
<evidence type="ECO:0000313" key="5">
    <source>
        <dbReference type="Proteomes" id="UP000706039"/>
    </source>
</evidence>
<evidence type="ECO:0008006" key="6">
    <source>
        <dbReference type="Google" id="ProtNLM"/>
    </source>
</evidence>
<dbReference type="Gene3D" id="3.30.830.10">
    <property type="entry name" value="Metalloenzyme, LuxS/M16 peptidase-like"/>
    <property type="match status" value="1"/>
</dbReference>
<accession>A0ABS7PPS4</accession>
<keyword evidence="2" id="KW-1133">Transmembrane helix</keyword>
<dbReference type="Proteomes" id="UP000706039">
    <property type="component" value="Unassembled WGS sequence"/>
</dbReference>
<protein>
    <recommendedName>
        <fullName evidence="6">Insulinase family protein</fullName>
    </recommendedName>
</protein>
<gene>
    <name evidence="3" type="ORF">K7G82_13585</name>
    <name evidence="4" type="ORF">K7G82_29460</name>
</gene>
<evidence type="ECO:0000313" key="4">
    <source>
        <dbReference type="EMBL" id="MBY8826466.1"/>
    </source>
</evidence>
<evidence type="ECO:0000256" key="1">
    <source>
        <dbReference type="SAM" id="MobiDB-lite"/>
    </source>
</evidence>
<keyword evidence="2" id="KW-0472">Membrane</keyword>
<name>A0ABS7PPS4_9SPHN</name>
<reference evidence="3 5" key="1">
    <citation type="submission" date="2021-08" db="EMBL/GenBank/DDBJ databases">
        <authorList>
            <person name="Tuo L."/>
        </authorList>
    </citation>
    <scope>NUCLEOTIDE SEQUENCE [LARGE SCALE GENOMIC DNA]</scope>
    <source>
        <strain evidence="3 5">JCM 31229</strain>
    </source>
</reference>
<keyword evidence="2" id="KW-0812">Transmembrane</keyword>
<feature type="region of interest" description="Disordered" evidence="1">
    <location>
        <begin position="48"/>
        <end position="81"/>
    </location>
</feature>
<evidence type="ECO:0000313" key="3">
    <source>
        <dbReference type="EMBL" id="MBY8823331.1"/>
    </source>
</evidence>
<feature type="transmembrane region" description="Helical" evidence="2">
    <location>
        <begin position="21"/>
        <end position="39"/>
    </location>
</feature>
<organism evidence="3 5">
    <name type="scientific">Sphingomonas colocasiae</name>
    <dbReference type="NCBI Taxonomy" id="1848973"/>
    <lineage>
        <taxon>Bacteria</taxon>
        <taxon>Pseudomonadati</taxon>
        <taxon>Pseudomonadota</taxon>
        <taxon>Alphaproteobacteria</taxon>
        <taxon>Sphingomonadales</taxon>
        <taxon>Sphingomonadaceae</taxon>
        <taxon>Sphingomonas</taxon>
    </lineage>
</organism>
<dbReference type="EMBL" id="JAINVV010000006">
    <property type="protein sequence ID" value="MBY8823331.1"/>
    <property type="molecule type" value="Genomic_DNA"/>
</dbReference>